<sequence>MSYILFFNMPFAGHLNPSLPIIKELTSKGVEIRFYCFRDEAIETKIELFGATFYELPTKQENPNKLIEPDFPTMCAFLAETTLEVVPYLLPRLKDDPPASIVFDSFCFWGYVLSKCLSVPSVCLIPTFALHQSFFPKLAIPFIVISGGIRKAFPGVKALKQFNRMLKLINEKYAYIGSNILDVIMLPSNLKIVFTSRIFQIKNQVFDDSYLFVGASLIEMEENLDFRKELNNKLRTNNSSIIYVSMGTVINKKPAFFQQFIKAFKNTAFTVIVSIGNGMSVGDLGPIPDNFIIKNIVPQMEVLKRASVFISHCGMNSTTEALISRVPMLMYPQVGDRVVIARRLVKFKAAILLKKGKLSPEYLRKSVNVLLHNAELRSNIEQLAISLESSGGHSKAASAILALSV</sequence>
<evidence type="ECO:0000313" key="6">
    <source>
        <dbReference type="Proteomes" id="UP000198711"/>
    </source>
</evidence>
<dbReference type="InterPro" id="IPR050271">
    <property type="entry name" value="UDP-glycosyltransferase"/>
</dbReference>
<keyword evidence="6" id="KW-1185">Reference proteome</keyword>
<evidence type="ECO:0000256" key="2">
    <source>
        <dbReference type="ARBA" id="ARBA00022676"/>
    </source>
</evidence>
<feature type="domain" description="Erythromycin biosynthesis protein CIII-like C-terminal" evidence="4">
    <location>
        <begin position="271"/>
        <end position="384"/>
    </location>
</feature>
<dbReference type="Pfam" id="PF06722">
    <property type="entry name" value="EryCIII-like_C"/>
    <property type="match status" value="1"/>
</dbReference>
<dbReference type="FunFam" id="3.40.50.2000:FF:000072">
    <property type="entry name" value="Glycosyl transferase"/>
    <property type="match status" value="1"/>
</dbReference>
<dbReference type="NCBIfam" id="TIGR01426">
    <property type="entry name" value="MGT"/>
    <property type="match status" value="1"/>
</dbReference>
<gene>
    <name evidence="5" type="ORF">SAMN05444410_10814</name>
</gene>
<dbReference type="Proteomes" id="UP000198711">
    <property type="component" value="Unassembled WGS sequence"/>
</dbReference>
<accession>A0A8X8IFT2</accession>
<dbReference type="AlphaFoldDB" id="A0A8X8IFT2"/>
<dbReference type="InterPro" id="IPR010610">
    <property type="entry name" value="EryCIII-like_C"/>
</dbReference>
<comment type="caution">
    <text evidence="5">The sequence shown here is derived from an EMBL/GenBank/DDBJ whole genome shotgun (WGS) entry which is preliminary data.</text>
</comment>
<name>A0A8X8IFT2_9BACT</name>
<evidence type="ECO:0000256" key="3">
    <source>
        <dbReference type="ARBA" id="ARBA00022679"/>
    </source>
</evidence>
<dbReference type="EMBL" id="FNNO01000008">
    <property type="protein sequence ID" value="SDX00512.1"/>
    <property type="molecule type" value="Genomic_DNA"/>
</dbReference>
<dbReference type="CDD" id="cd03784">
    <property type="entry name" value="GT1_Gtf-like"/>
    <property type="match status" value="1"/>
</dbReference>
<protein>
    <submittedName>
        <fullName evidence="5">Glycosyltransferase, MGT family</fullName>
    </submittedName>
</protein>
<dbReference type="Gene3D" id="3.40.50.2000">
    <property type="entry name" value="Glycogen Phosphorylase B"/>
    <property type="match status" value="2"/>
</dbReference>
<dbReference type="InterPro" id="IPR002213">
    <property type="entry name" value="UDP_glucos_trans"/>
</dbReference>
<dbReference type="GO" id="GO:0016758">
    <property type="term" value="F:hexosyltransferase activity"/>
    <property type="evidence" value="ECO:0007669"/>
    <property type="project" value="InterPro"/>
</dbReference>
<comment type="similarity">
    <text evidence="1">Belongs to the UDP-glycosyltransferase family.</text>
</comment>
<reference evidence="5 6" key="1">
    <citation type="submission" date="2016-10" db="EMBL/GenBank/DDBJ databases">
        <authorList>
            <person name="Varghese N."/>
            <person name="Submissions S."/>
        </authorList>
    </citation>
    <scope>NUCLEOTIDE SEQUENCE [LARGE SCALE GENOMIC DNA]</scope>
    <source>
        <strain evidence="5 6">DSM 25353</strain>
    </source>
</reference>
<evidence type="ECO:0000256" key="1">
    <source>
        <dbReference type="ARBA" id="ARBA00009995"/>
    </source>
</evidence>
<dbReference type="RefSeq" id="WP_092723849.1">
    <property type="nucleotide sequence ID" value="NZ_FNNO01000008.1"/>
</dbReference>
<evidence type="ECO:0000259" key="4">
    <source>
        <dbReference type="Pfam" id="PF06722"/>
    </source>
</evidence>
<proteinExistence type="inferred from homology"/>
<dbReference type="SUPFAM" id="SSF53756">
    <property type="entry name" value="UDP-Glycosyltransferase/glycogen phosphorylase"/>
    <property type="match status" value="1"/>
</dbReference>
<keyword evidence="2" id="KW-0328">Glycosyltransferase</keyword>
<keyword evidence="3" id="KW-0808">Transferase</keyword>
<dbReference type="InterPro" id="IPR006326">
    <property type="entry name" value="UDPGT_MGT-like"/>
</dbReference>
<evidence type="ECO:0000313" key="5">
    <source>
        <dbReference type="EMBL" id="SDX00512.1"/>
    </source>
</evidence>
<organism evidence="5 6">
    <name type="scientific">Hydrobacter penzbergensis</name>
    <dbReference type="NCBI Taxonomy" id="1235997"/>
    <lineage>
        <taxon>Bacteria</taxon>
        <taxon>Pseudomonadati</taxon>
        <taxon>Bacteroidota</taxon>
        <taxon>Chitinophagia</taxon>
        <taxon>Chitinophagales</taxon>
        <taxon>Chitinophagaceae</taxon>
        <taxon>Hydrobacter</taxon>
    </lineage>
</organism>
<dbReference type="PANTHER" id="PTHR48043">
    <property type="entry name" value="EG:EG0003.4 PROTEIN-RELATED"/>
    <property type="match status" value="1"/>
</dbReference>
<dbReference type="PANTHER" id="PTHR48043:SF145">
    <property type="entry name" value="FI06409P-RELATED"/>
    <property type="match status" value="1"/>
</dbReference>
<dbReference type="GO" id="GO:0008194">
    <property type="term" value="F:UDP-glycosyltransferase activity"/>
    <property type="evidence" value="ECO:0007669"/>
    <property type="project" value="InterPro"/>
</dbReference>